<keyword evidence="3" id="KW-1185">Reference proteome</keyword>
<evidence type="ECO:0000313" key="3">
    <source>
        <dbReference type="Proteomes" id="UP000094527"/>
    </source>
</evidence>
<accession>A0A1D2M324</accession>
<protein>
    <submittedName>
        <fullName evidence="2">Uncharacterized protein</fullName>
    </submittedName>
</protein>
<dbReference type="STRING" id="48709.A0A1D2M324"/>
<dbReference type="EMBL" id="LJIJ01005535">
    <property type="protein sequence ID" value="ODM87342.1"/>
    <property type="molecule type" value="Genomic_DNA"/>
</dbReference>
<dbReference type="Proteomes" id="UP000094527">
    <property type="component" value="Unassembled WGS sequence"/>
</dbReference>
<dbReference type="PANTHER" id="PTHR45786:SF74">
    <property type="entry name" value="ATP-DEPENDENT DNA HELICASE"/>
    <property type="match status" value="1"/>
</dbReference>
<dbReference type="OrthoDB" id="8043223at2759"/>
<feature type="compositionally biased region" description="Basic and acidic residues" evidence="1">
    <location>
        <begin position="64"/>
        <end position="89"/>
    </location>
</feature>
<gene>
    <name evidence="2" type="ORF">Ocin01_19340</name>
</gene>
<evidence type="ECO:0000256" key="1">
    <source>
        <dbReference type="SAM" id="MobiDB-lite"/>
    </source>
</evidence>
<dbReference type="PANTHER" id="PTHR45786">
    <property type="entry name" value="DNA BINDING PROTEIN-LIKE"/>
    <property type="match status" value="1"/>
</dbReference>
<feature type="compositionally biased region" description="Low complexity" evidence="1">
    <location>
        <begin position="30"/>
        <end position="49"/>
    </location>
</feature>
<evidence type="ECO:0000313" key="2">
    <source>
        <dbReference type="EMBL" id="ODM87342.1"/>
    </source>
</evidence>
<proteinExistence type="predicted"/>
<reference evidence="2 3" key="1">
    <citation type="journal article" date="2016" name="Genome Biol. Evol.">
        <title>Gene Family Evolution Reflects Adaptation to Soil Environmental Stressors in the Genome of the Collembolan Orchesella cincta.</title>
        <authorList>
            <person name="Faddeeva-Vakhrusheva A."/>
            <person name="Derks M.F."/>
            <person name="Anvar S.Y."/>
            <person name="Agamennone V."/>
            <person name="Suring W."/>
            <person name="Smit S."/>
            <person name="van Straalen N.M."/>
            <person name="Roelofs D."/>
        </authorList>
    </citation>
    <scope>NUCLEOTIDE SEQUENCE [LARGE SCALE GENOMIC DNA]</scope>
    <source>
        <tissue evidence="2">Mixed pool</tissue>
    </source>
</reference>
<dbReference type="AlphaFoldDB" id="A0A1D2M324"/>
<organism evidence="2 3">
    <name type="scientific">Orchesella cincta</name>
    <name type="common">Springtail</name>
    <name type="synonym">Podura cincta</name>
    <dbReference type="NCBI Taxonomy" id="48709"/>
    <lineage>
        <taxon>Eukaryota</taxon>
        <taxon>Metazoa</taxon>
        <taxon>Ecdysozoa</taxon>
        <taxon>Arthropoda</taxon>
        <taxon>Hexapoda</taxon>
        <taxon>Collembola</taxon>
        <taxon>Entomobryomorpha</taxon>
        <taxon>Entomobryoidea</taxon>
        <taxon>Orchesellidae</taxon>
        <taxon>Orchesellinae</taxon>
        <taxon>Orchesella</taxon>
    </lineage>
</organism>
<name>A0A1D2M324_ORCCI</name>
<sequence length="257" mass="29531">MTDEQKAARVQAARKRRHEAREAQNQENNSSHATSTTSTSTESDPAATTISKKRRSEMTEEEKEEIRQFDRDRYARMTPEQKKARAESTRRRRSDPEATENNTTQRLAISSRDRIARDNNIKPIECYLGKMDNECQHCNALHFNGEKNWSNIRSYNSALAFASLSYTRPKGKDIQGPGPKTFVFHGQLYHLTSTVATSNASTPPVYSQLYFVDPEFATDERLKNSHNNKCKRTIMESLDALLRQINPYAQAFKMMKE</sequence>
<feature type="region of interest" description="Disordered" evidence="1">
    <location>
        <begin position="1"/>
        <end position="106"/>
    </location>
</feature>
<comment type="caution">
    <text evidence="2">The sequence shown here is derived from an EMBL/GenBank/DDBJ whole genome shotgun (WGS) entry which is preliminary data.</text>
</comment>
<dbReference type="OMA" id="RISAQIM"/>
<feature type="non-terminal residue" evidence="2">
    <location>
        <position position="257"/>
    </location>
</feature>